<feature type="transmembrane region" description="Helical" evidence="2">
    <location>
        <begin position="139"/>
        <end position="164"/>
    </location>
</feature>
<dbReference type="InterPro" id="IPR040283">
    <property type="entry name" value="DDB_G0292058-like"/>
</dbReference>
<gene>
    <name evidence="4" type="ORF">LIER_34786</name>
</gene>
<keyword evidence="2" id="KW-0472">Membrane</keyword>
<feature type="transmembrane region" description="Helical" evidence="2">
    <location>
        <begin position="283"/>
        <end position="304"/>
    </location>
</feature>
<dbReference type="AlphaFoldDB" id="A0AAV3S0N1"/>
<keyword evidence="5" id="KW-1185">Reference proteome</keyword>
<evidence type="ECO:0008006" key="6">
    <source>
        <dbReference type="Google" id="ProtNLM"/>
    </source>
</evidence>
<dbReference type="PANTHER" id="PTHR31414">
    <property type="entry name" value="TRANSMEMBRANE PROTEIN DDB_G0292058"/>
    <property type="match status" value="1"/>
</dbReference>
<feature type="compositionally biased region" description="Basic and acidic residues" evidence="1">
    <location>
        <begin position="531"/>
        <end position="541"/>
    </location>
</feature>
<keyword evidence="2" id="KW-0812">Transmembrane</keyword>
<dbReference type="EMBL" id="BAABME010014778">
    <property type="protein sequence ID" value="GAA0187498.1"/>
    <property type="molecule type" value="Genomic_DNA"/>
</dbReference>
<dbReference type="Proteomes" id="UP001454036">
    <property type="component" value="Unassembled WGS sequence"/>
</dbReference>
<evidence type="ECO:0000256" key="1">
    <source>
        <dbReference type="SAM" id="MobiDB-lite"/>
    </source>
</evidence>
<accession>A0AAV3S0N1</accession>
<feature type="transmembrane region" description="Helical" evidence="2">
    <location>
        <begin position="249"/>
        <end position="271"/>
    </location>
</feature>
<evidence type="ECO:0000256" key="3">
    <source>
        <dbReference type="SAM" id="SignalP"/>
    </source>
</evidence>
<feature type="signal peptide" evidence="3">
    <location>
        <begin position="1"/>
        <end position="31"/>
    </location>
</feature>
<evidence type="ECO:0000313" key="5">
    <source>
        <dbReference type="Proteomes" id="UP001454036"/>
    </source>
</evidence>
<dbReference type="GO" id="GO:0016020">
    <property type="term" value="C:membrane"/>
    <property type="evidence" value="ECO:0007669"/>
    <property type="project" value="TreeGrafter"/>
</dbReference>
<feature type="transmembrane region" description="Helical" evidence="2">
    <location>
        <begin position="480"/>
        <end position="498"/>
    </location>
</feature>
<name>A0AAV3S0N1_LITER</name>
<keyword evidence="2" id="KW-1133">Transmembrane helix</keyword>
<evidence type="ECO:0000313" key="4">
    <source>
        <dbReference type="EMBL" id="GAA0187498.1"/>
    </source>
</evidence>
<evidence type="ECO:0000256" key="2">
    <source>
        <dbReference type="SAM" id="Phobius"/>
    </source>
</evidence>
<reference evidence="4 5" key="1">
    <citation type="submission" date="2024-01" db="EMBL/GenBank/DDBJ databases">
        <title>The complete chloroplast genome sequence of Lithospermum erythrorhizon: insights into the phylogenetic relationship among Boraginaceae species and the maternal lineages of purple gromwells.</title>
        <authorList>
            <person name="Okada T."/>
            <person name="Watanabe K."/>
        </authorList>
    </citation>
    <scope>NUCLEOTIDE SEQUENCE [LARGE SCALE GENOMIC DNA]</scope>
</reference>
<protein>
    <recommendedName>
        <fullName evidence="6">Transmembrane protein</fullName>
    </recommendedName>
</protein>
<comment type="caution">
    <text evidence="4">The sequence shown here is derived from an EMBL/GenBank/DDBJ whole genome shotgun (WGS) entry which is preliminary data.</text>
</comment>
<feature type="transmembrane region" description="Helical" evidence="2">
    <location>
        <begin position="96"/>
        <end position="118"/>
    </location>
</feature>
<dbReference type="PANTHER" id="PTHR31414:SF18">
    <property type="entry name" value="TRANSMEMBRANE PROTEIN-RELATED"/>
    <property type="match status" value="1"/>
</dbReference>
<feature type="region of interest" description="Disordered" evidence="1">
    <location>
        <begin position="513"/>
        <end position="541"/>
    </location>
</feature>
<feature type="chain" id="PRO_5043618426" description="Transmembrane protein" evidence="3">
    <location>
        <begin position="32"/>
        <end position="541"/>
    </location>
</feature>
<sequence length="541" mass="60018">MAAKYGSKQASKLLFLLMMLMVFLNINQISGLTISTNNNKKPGRILDEQDKTSESLTKINDDDTVRTDPLDGFNKYRGGYDITNKHYWSSIAYTGISGYIIGIIWLLGGLVYGGFLIAKRFCCGNRGKLKKRHPPHQQYHILSSLLVLVFTILALTATCLVLGANAKFHSRAETVIDIIIDTADEASNTIYNTTGAMKDMSNSLGTTNAENGEASDFLVSTSYRLDDEADDIQRQARKHRRAIDKGLKIMYIITTVIFSMNLIVILALPVFRRLQKQRAFHLLIVLCWVLTAICWLIFGIYFFLSKFAGDTCTALEGFRQDPYNNSLSSIVPCDELLSARSVISEVRQGIFSTVNEVNKNISTSFGNIVQICNPFSGPPAYQYNAGYCPENTIKIGDVPQILRMIACTGSEPNAGSCNGGIFISTNEFNSVVAYTTSIQNLFNVFPGMEELIECQTVKDAFTVIVQDHCKPLKRNVRIEWISLVILAIAMVLLVLTWTTKAYHEQIHHSLGGSVKPHVPDADNLESGTRSPLEKDTNPAST</sequence>
<keyword evidence="3" id="KW-0732">Signal</keyword>
<organism evidence="4 5">
    <name type="scientific">Lithospermum erythrorhizon</name>
    <name type="common">Purple gromwell</name>
    <name type="synonym">Lithospermum officinale var. erythrorhizon</name>
    <dbReference type="NCBI Taxonomy" id="34254"/>
    <lineage>
        <taxon>Eukaryota</taxon>
        <taxon>Viridiplantae</taxon>
        <taxon>Streptophyta</taxon>
        <taxon>Embryophyta</taxon>
        <taxon>Tracheophyta</taxon>
        <taxon>Spermatophyta</taxon>
        <taxon>Magnoliopsida</taxon>
        <taxon>eudicotyledons</taxon>
        <taxon>Gunneridae</taxon>
        <taxon>Pentapetalae</taxon>
        <taxon>asterids</taxon>
        <taxon>lamiids</taxon>
        <taxon>Boraginales</taxon>
        <taxon>Boraginaceae</taxon>
        <taxon>Boraginoideae</taxon>
        <taxon>Lithospermeae</taxon>
        <taxon>Lithospermum</taxon>
    </lineage>
</organism>
<proteinExistence type="predicted"/>